<proteinExistence type="predicted"/>
<comment type="caution">
    <text evidence="1">The sequence shown here is derived from an EMBL/GenBank/DDBJ whole genome shotgun (WGS) entry which is preliminary data.</text>
</comment>
<evidence type="ECO:0000313" key="1">
    <source>
        <dbReference type="EMBL" id="MBY0756266.1"/>
    </source>
</evidence>
<dbReference type="RefSeq" id="WP_221861524.1">
    <property type="nucleotide sequence ID" value="NZ_JAIKTU010000009.1"/>
</dbReference>
<dbReference type="Proteomes" id="UP001299068">
    <property type="component" value="Unassembled WGS sequence"/>
</dbReference>
<gene>
    <name evidence="1" type="ORF">K5V21_12495</name>
</gene>
<organism evidence="1 2">
    <name type="scientific">Clostridium sardiniense</name>
    <name type="common">Clostridium absonum</name>
    <dbReference type="NCBI Taxonomy" id="29369"/>
    <lineage>
        <taxon>Bacteria</taxon>
        <taxon>Bacillati</taxon>
        <taxon>Bacillota</taxon>
        <taxon>Clostridia</taxon>
        <taxon>Eubacteriales</taxon>
        <taxon>Clostridiaceae</taxon>
        <taxon>Clostridium</taxon>
    </lineage>
</organism>
<sequence>MREENNIKILYYGIGESAIVKNIDKFKTSNFERKIKLKDNIISFYDTFKININRYKVTFIDLTRTNKYAVVDIFKDEINEYDNIIILGDDNDFTEGINKSLSYKNIKFINIIINEETIKRSNIANKKIISKEMIEFYINKLLNRDEIFEGRVYISQETPIKRCGIGVYNVLSECKELYSQKEVALNIISGEKLYLDTLAYITDPILEYINENAKVKVKNIVSKELNENFIVNILGVQ</sequence>
<protein>
    <submittedName>
        <fullName evidence="1">Uncharacterized protein</fullName>
    </submittedName>
</protein>
<name>A0ABS7KZM8_CLOSR</name>
<reference evidence="1 2" key="1">
    <citation type="journal article" date="2021" name="Cell Host Microbe">
        <title>in vivo commensal control of Clostridioides difficile virulence.</title>
        <authorList>
            <person name="Girinathan B.P."/>
            <person name="Dibenedetto N."/>
            <person name="Worley J.N."/>
            <person name="Peltier J."/>
            <person name="Arrieta-Ortiz M.L."/>
            <person name="Rupa Christinal Immanuel S."/>
            <person name="Lavin R."/>
            <person name="Delaney M.L."/>
            <person name="Cummins C."/>
            <person name="Hoffmann M."/>
            <person name="Luo Y."/>
            <person name="Gonzalez-Escalona N."/>
            <person name="Allard M."/>
            <person name="Onderdonk A.B."/>
            <person name="Gerber G.K."/>
            <person name="Sonenshein A.L."/>
            <person name="Baliga N."/>
            <person name="Dupuy B."/>
            <person name="Bry L."/>
        </authorList>
    </citation>
    <scope>NUCLEOTIDE SEQUENCE [LARGE SCALE GENOMIC DNA]</scope>
    <source>
        <strain evidence="1 2">DSM 599</strain>
    </source>
</reference>
<evidence type="ECO:0000313" key="2">
    <source>
        <dbReference type="Proteomes" id="UP001299068"/>
    </source>
</evidence>
<keyword evidence="2" id="KW-1185">Reference proteome</keyword>
<accession>A0ABS7KZM8</accession>
<dbReference type="EMBL" id="JAIKTU010000009">
    <property type="protein sequence ID" value="MBY0756266.1"/>
    <property type="molecule type" value="Genomic_DNA"/>
</dbReference>